<geneLocation type="plasmid" evidence="2 3">
    <name>pGBRO01</name>
</geneLocation>
<accession>D0LFD6</accession>
<evidence type="ECO:0000313" key="2">
    <source>
        <dbReference type="EMBL" id="ACY23985.1"/>
    </source>
</evidence>
<dbReference type="AlphaFoldDB" id="D0LFD6"/>
<keyword evidence="2" id="KW-0614">Plasmid</keyword>
<evidence type="ECO:0000256" key="1">
    <source>
        <dbReference type="SAM" id="MobiDB-lite"/>
    </source>
</evidence>
<proteinExistence type="predicted"/>
<dbReference type="OrthoDB" id="4549550at2"/>
<reference evidence="2 3" key="1">
    <citation type="journal article" date="2010" name="Stand. Genomic Sci.">
        <title>Complete genome sequence of Gordonia bronchialis type strain (3410).</title>
        <authorList>
            <person name="Ivanova N."/>
            <person name="Sikorski J."/>
            <person name="Jando M."/>
            <person name="Lapidus A."/>
            <person name="Nolan M."/>
            <person name="Lucas S."/>
            <person name="Del Rio T.G."/>
            <person name="Tice H."/>
            <person name="Copeland A."/>
            <person name="Cheng J.F."/>
            <person name="Chen F."/>
            <person name="Bruce D."/>
            <person name="Goodwin L."/>
            <person name="Pitluck S."/>
            <person name="Mavromatis K."/>
            <person name="Ovchinnikova G."/>
            <person name="Pati A."/>
            <person name="Chen A."/>
            <person name="Palaniappan K."/>
            <person name="Land M."/>
            <person name="Hauser L."/>
            <person name="Chang Y.J."/>
            <person name="Jeffries C.D."/>
            <person name="Chain P."/>
            <person name="Saunders E."/>
            <person name="Han C."/>
            <person name="Detter J.C."/>
            <person name="Brettin T."/>
            <person name="Rohde M."/>
            <person name="Goker M."/>
            <person name="Bristow J."/>
            <person name="Eisen J.A."/>
            <person name="Markowitz V."/>
            <person name="Hugenholtz P."/>
            <person name="Klenk H.P."/>
            <person name="Kyrpides N.C."/>
        </authorList>
    </citation>
    <scope>NUCLEOTIDE SEQUENCE [LARGE SCALE GENOMIC DNA]</scope>
    <source>
        <strain evidence="3">ATCC 25592 / DSM 43247 / BCRC 13721 / JCM 3198 / KCTC 3076 / NBRC 16047 / NCTC 10667</strain>
        <plasmid evidence="3">pGBRO01</plasmid>
    </source>
</reference>
<protein>
    <submittedName>
        <fullName evidence="2">Uncharacterized protein</fullName>
    </submittedName>
</protein>
<organism evidence="2 3">
    <name type="scientific">Gordonia bronchialis (strain ATCC 25592 / DSM 43247 / BCRC 13721 / JCM 3198 / KCTC 3076 / NBRC 16047 / NCTC 10667)</name>
    <name type="common">Rhodococcus bronchialis</name>
    <dbReference type="NCBI Taxonomy" id="526226"/>
    <lineage>
        <taxon>Bacteria</taxon>
        <taxon>Bacillati</taxon>
        <taxon>Actinomycetota</taxon>
        <taxon>Actinomycetes</taxon>
        <taxon>Mycobacteriales</taxon>
        <taxon>Gordoniaceae</taxon>
        <taxon>Gordonia</taxon>
    </lineage>
</organism>
<dbReference type="RefSeq" id="WP_012836456.1">
    <property type="nucleotide sequence ID" value="NC_013442.1"/>
</dbReference>
<dbReference type="HOGENOM" id="CLU_111045_0_0_11"/>
<keyword evidence="3" id="KW-1185">Reference proteome</keyword>
<feature type="region of interest" description="Disordered" evidence="1">
    <location>
        <begin position="1"/>
        <end position="20"/>
    </location>
</feature>
<dbReference type="Proteomes" id="UP000001219">
    <property type="component" value="Plasmid pGBRO01"/>
</dbReference>
<evidence type="ECO:0000313" key="3">
    <source>
        <dbReference type="Proteomes" id="UP000001219"/>
    </source>
</evidence>
<feature type="compositionally biased region" description="Basic and acidic residues" evidence="1">
    <location>
        <begin position="1"/>
        <end position="10"/>
    </location>
</feature>
<gene>
    <name evidence="2" type="ORF">Gbro_4872</name>
</gene>
<name>D0LFD6_GORB4</name>
<sequence>MSTAYHHDLAPADDDLATTGDAAVDDEQPAATPTVSAVPSGVVLAPPAHRCAPIWPQPVITDPRRPPARFWLVGAHGGAGASMLAAAWAEMAGDAEGCFPGGFGEESPFVVIVARESAHGLDRAHDLITQHLSGLGGPSLLVGLVTVAAQPGRRESAALRRRREVIGGLVADQVWRIPWVDSWIEHTAEDISAWPLEQPLPTGRRRGEVEHLLPREVIAPAYDIWDTIAAYLTDHEDRP</sequence>
<dbReference type="KEGG" id="gbr:Gbro_4872"/>
<dbReference type="EMBL" id="CP001803">
    <property type="protein sequence ID" value="ACY23985.1"/>
    <property type="molecule type" value="Genomic_DNA"/>
</dbReference>